<dbReference type="GO" id="GO:0008233">
    <property type="term" value="F:peptidase activity"/>
    <property type="evidence" value="ECO:0007669"/>
    <property type="project" value="UniProtKB-KW"/>
</dbReference>
<comment type="caution">
    <text evidence="3">The sequence shown here is derived from an EMBL/GenBank/DDBJ whole genome shotgun (WGS) entry which is preliminary data.</text>
</comment>
<feature type="compositionally biased region" description="Polar residues" evidence="1">
    <location>
        <begin position="177"/>
        <end position="186"/>
    </location>
</feature>
<name>A0A7X0UAD5_9BURK</name>
<dbReference type="Proteomes" id="UP000575083">
    <property type="component" value="Unassembled WGS sequence"/>
</dbReference>
<dbReference type="Pfam" id="PF06037">
    <property type="entry name" value="DUF922"/>
    <property type="match status" value="1"/>
</dbReference>
<organism evidence="3 4">
    <name type="scientific">Acidovorax soli</name>
    <dbReference type="NCBI Taxonomy" id="592050"/>
    <lineage>
        <taxon>Bacteria</taxon>
        <taxon>Pseudomonadati</taxon>
        <taxon>Pseudomonadota</taxon>
        <taxon>Betaproteobacteria</taxon>
        <taxon>Burkholderiales</taxon>
        <taxon>Comamonadaceae</taxon>
        <taxon>Acidovorax</taxon>
    </lineage>
</organism>
<dbReference type="GO" id="GO:0006508">
    <property type="term" value="P:proteolysis"/>
    <property type="evidence" value="ECO:0007669"/>
    <property type="project" value="UniProtKB-KW"/>
</dbReference>
<feature type="signal peptide" evidence="2">
    <location>
        <begin position="1"/>
        <end position="19"/>
    </location>
</feature>
<gene>
    <name evidence="3" type="ORF">HNP48_003465</name>
</gene>
<dbReference type="EMBL" id="JACHLK010000006">
    <property type="protein sequence ID" value="MBB6560789.1"/>
    <property type="molecule type" value="Genomic_DNA"/>
</dbReference>
<keyword evidence="4" id="KW-1185">Reference proteome</keyword>
<dbReference type="AlphaFoldDB" id="A0A7X0UAD5"/>
<reference evidence="3 4" key="1">
    <citation type="submission" date="2020-08" db="EMBL/GenBank/DDBJ databases">
        <title>Functional genomics of gut bacteria from endangered species of beetles.</title>
        <authorList>
            <person name="Carlos-Shanley C."/>
        </authorList>
    </citation>
    <scope>NUCLEOTIDE SEQUENCE [LARGE SCALE GENOMIC DNA]</scope>
    <source>
        <strain evidence="3 4">S00198</strain>
    </source>
</reference>
<accession>A0A7X0UAD5</accession>
<evidence type="ECO:0000313" key="4">
    <source>
        <dbReference type="Proteomes" id="UP000575083"/>
    </source>
</evidence>
<proteinExistence type="predicted"/>
<feature type="compositionally biased region" description="Basic and acidic residues" evidence="1">
    <location>
        <begin position="167"/>
        <end position="176"/>
    </location>
</feature>
<evidence type="ECO:0000256" key="2">
    <source>
        <dbReference type="SAM" id="SignalP"/>
    </source>
</evidence>
<protein>
    <submittedName>
        <fullName evidence="3">Putative secreted Zn-dependent protease</fullName>
    </submittedName>
</protein>
<evidence type="ECO:0000256" key="1">
    <source>
        <dbReference type="SAM" id="MobiDB-lite"/>
    </source>
</evidence>
<feature type="chain" id="PRO_5031049030" evidence="2">
    <location>
        <begin position="20"/>
        <end position="186"/>
    </location>
</feature>
<keyword evidence="2" id="KW-0732">Signal</keyword>
<keyword evidence="3" id="KW-0378">Hydrolase</keyword>
<dbReference type="RefSeq" id="WP_184859146.1">
    <property type="nucleotide sequence ID" value="NZ_JACHLK010000006.1"/>
</dbReference>
<feature type="region of interest" description="Disordered" evidence="1">
    <location>
        <begin position="167"/>
        <end position="186"/>
    </location>
</feature>
<dbReference type="InterPro" id="IPR010321">
    <property type="entry name" value="DUF922"/>
</dbReference>
<sequence length="186" mass="20930">MRWLAASALALLPHVPASATVREEHAQRPYPVQIAPGQTLRQALQASTPIVVDGRRFHGYTRWNVRWNYRWWREASGRCAITEVTTRLTTEVQLPELHGATPAQQATFDRYLRALSQHEQGHVQVGRDAAQAVDQGIARLPAAADCATLERQADALGRRLLQEHVERERQYDRDTGHGTSQGARLD</sequence>
<keyword evidence="3" id="KW-0645">Protease</keyword>
<evidence type="ECO:0000313" key="3">
    <source>
        <dbReference type="EMBL" id="MBB6560789.1"/>
    </source>
</evidence>